<keyword evidence="3" id="KW-0731">Sigma factor</keyword>
<dbReference type="GO" id="GO:0006352">
    <property type="term" value="P:DNA-templated transcription initiation"/>
    <property type="evidence" value="ECO:0007669"/>
    <property type="project" value="InterPro"/>
</dbReference>
<dbReference type="PANTHER" id="PTHR43133:SF46">
    <property type="entry name" value="RNA POLYMERASE SIGMA-70 FACTOR ECF SUBFAMILY"/>
    <property type="match status" value="1"/>
</dbReference>
<dbReference type="SUPFAM" id="SSF88659">
    <property type="entry name" value="Sigma3 and sigma4 domains of RNA polymerase sigma factors"/>
    <property type="match status" value="1"/>
</dbReference>
<keyword evidence="7" id="KW-1185">Reference proteome</keyword>
<dbReference type="InterPro" id="IPR013325">
    <property type="entry name" value="RNA_pol_sigma_r2"/>
</dbReference>
<keyword evidence="2" id="KW-0805">Transcription regulation</keyword>
<dbReference type="InterPro" id="IPR014284">
    <property type="entry name" value="RNA_pol_sigma-70_dom"/>
</dbReference>
<dbReference type="RefSeq" id="WP_136821961.1">
    <property type="nucleotide sequence ID" value="NZ_BMJX01000005.1"/>
</dbReference>
<comment type="caution">
    <text evidence="6">The sequence shown here is derived from an EMBL/GenBank/DDBJ whole genome shotgun (WGS) entry which is preliminary data.</text>
</comment>
<protein>
    <submittedName>
        <fullName evidence="6">Sigma-70 family RNA polymerase sigma factor</fullName>
    </submittedName>
</protein>
<dbReference type="PANTHER" id="PTHR43133">
    <property type="entry name" value="RNA POLYMERASE ECF-TYPE SIGMA FACTO"/>
    <property type="match status" value="1"/>
</dbReference>
<evidence type="ECO:0000256" key="2">
    <source>
        <dbReference type="ARBA" id="ARBA00023015"/>
    </source>
</evidence>
<dbReference type="EMBL" id="SUKA01000005">
    <property type="protein sequence ID" value="TJY63970.1"/>
    <property type="molecule type" value="Genomic_DNA"/>
</dbReference>
<dbReference type="Gene3D" id="1.10.10.10">
    <property type="entry name" value="Winged helix-like DNA-binding domain superfamily/Winged helix DNA-binding domain"/>
    <property type="match status" value="1"/>
</dbReference>
<name>A0A4U0GXQ6_9SPHI</name>
<evidence type="ECO:0000256" key="4">
    <source>
        <dbReference type="ARBA" id="ARBA00023163"/>
    </source>
</evidence>
<dbReference type="SUPFAM" id="SSF88946">
    <property type="entry name" value="Sigma2 domain of RNA polymerase sigma factors"/>
    <property type="match status" value="1"/>
</dbReference>
<dbReference type="OrthoDB" id="656273at2"/>
<evidence type="ECO:0000259" key="5">
    <source>
        <dbReference type="Pfam" id="PF08281"/>
    </source>
</evidence>
<feature type="domain" description="RNA polymerase sigma factor 70 region 4 type 2" evidence="5">
    <location>
        <begin position="126"/>
        <end position="175"/>
    </location>
</feature>
<dbReference type="Proteomes" id="UP000309872">
    <property type="component" value="Unassembled WGS sequence"/>
</dbReference>
<dbReference type="Gene3D" id="1.10.1740.10">
    <property type="match status" value="1"/>
</dbReference>
<evidence type="ECO:0000256" key="3">
    <source>
        <dbReference type="ARBA" id="ARBA00023082"/>
    </source>
</evidence>
<dbReference type="NCBIfam" id="TIGR02937">
    <property type="entry name" value="sigma70-ECF"/>
    <property type="match status" value="1"/>
</dbReference>
<dbReference type="GO" id="GO:0003677">
    <property type="term" value="F:DNA binding"/>
    <property type="evidence" value="ECO:0007669"/>
    <property type="project" value="InterPro"/>
</dbReference>
<dbReference type="InterPro" id="IPR013249">
    <property type="entry name" value="RNA_pol_sigma70_r4_t2"/>
</dbReference>
<proteinExistence type="inferred from homology"/>
<evidence type="ECO:0000313" key="7">
    <source>
        <dbReference type="Proteomes" id="UP000309872"/>
    </source>
</evidence>
<dbReference type="Pfam" id="PF08281">
    <property type="entry name" value="Sigma70_r4_2"/>
    <property type="match status" value="1"/>
</dbReference>
<gene>
    <name evidence="6" type="ORF">FAZ19_17080</name>
</gene>
<dbReference type="AlphaFoldDB" id="A0A4U0GXQ6"/>
<accession>A0A4U0GXQ6</accession>
<dbReference type="GO" id="GO:0016987">
    <property type="term" value="F:sigma factor activity"/>
    <property type="evidence" value="ECO:0007669"/>
    <property type="project" value="UniProtKB-KW"/>
</dbReference>
<keyword evidence="4" id="KW-0804">Transcription</keyword>
<dbReference type="InterPro" id="IPR039425">
    <property type="entry name" value="RNA_pol_sigma-70-like"/>
</dbReference>
<comment type="similarity">
    <text evidence="1">Belongs to the sigma-70 factor family. ECF subfamily.</text>
</comment>
<evidence type="ECO:0000313" key="6">
    <source>
        <dbReference type="EMBL" id="TJY63970.1"/>
    </source>
</evidence>
<reference evidence="6 7" key="1">
    <citation type="submission" date="2019-04" db="EMBL/GenBank/DDBJ databases">
        <title>Sphingobacterium olei sp. nov., isolated from oil-contaminated soil.</title>
        <authorList>
            <person name="Liu B."/>
        </authorList>
    </citation>
    <scope>NUCLEOTIDE SEQUENCE [LARGE SCALE GENOMIC DNA]</scope>
    <source>
        <strain evidence="6 7">Y3L14</strain>
    </source>
</reference>
<sequence length="200" mass="23274">MAIKMKYSSELHLLEDLNIGKEKAFEFVFHRYYSRICLFAGQFVEETREAEDIAEEAFVNMWNSQRDFENLLHLKSSLYQTARRIGLNKQTARQRRAARTDNYLADQEQFQESQLQHIVYAEAMGELYTAIQNLPPKAQQIIKSTYLEGKSNQEVADEMGINIQTVKNQKIRALAILRSKINKDSFILLIAGVFIVEKFQ</sequence>
<organism evidence="6 7">
    <name type="scientific">Sphingobacterium alkalisoli</name>
    <dbReference type="NCBI Taxonomy" id="1874115"/>
    <lineage>
        <taxon>Bacteria</taxon>
        <taxon>Pseudomonadati</taxon>
        <taxon>Bacteroidota</taxon>
        <taxon>Sphingobacteriia</taxon>
        <taxon>Sphingobacteriales</taxon>
        <taxon>Sphingobacteriaceae</taxon>
        <taxon>Sphingobacterium</taxon>
    </lineage>
</organism>
<dbReference type="InterPro" id="IPR013324">
    <property type="entry name" value="RNA_pol_sigma_r3/r4-like"/>
</dbReference>
<dbReference type="InterPro" id="IPR036388">
    <property type="entry name" value="WH-like_DNA-bd_sf"/>
</dbReference>
<evidence type="ECO:0000256" key="1">
    <source>
        <dbReference type="ARBA" id="ARBA00010641"/>
    </source>
</evidence>